<protein>
    <recommendedName>
        <fullName evidence="2">non-specific protein-tyrosine kinase</fullName>
        <ecNumber evidence="2">2.7.10.2</ecNumber>
    </recommendedName>
</protein>
<dbReference type="GO" id="GO:0004714">
    <property type="term" value="F:transmembrane receptor protein tyrosine kinase activity"/>
    <property type="evidence" value="ECO:0007669"/>
    <property type="project" value="UniProtKB-EC"/>
</dbReference>
<evidence type="ECO:0000256" key="4">
    <source>
        <dbReference type="ARBA" id="ARBA00022741"/>
    </source>
</evidence>
<evidence type="ECO:0000256" key="7">
    <source>
        <dbReference type="ARBA" id="ARBA00022999"/>
    </source>
</evidence>
<dbReference type="GO" id="GO:0019221">
    <property type="term" value="P:cytokine-mediated signaling pathway"/>
    <property type="evidence" value="ECO:0007669"/>
    <property type="project" value="TreeGrafter"/>
</dbReference>
<comment type="catalytic activity">
    <reaction evidence="10">
        <text>L-tyrosyl-[protein] + ATP = O-phospho-L-tyrosyl-[protein] + ADP + H(+)</text>
        <dbReference type="Rhea" id="RHEA:10596"/>
        <dbReference type="Rhea" id="RHEA-COMP:10136"/>
        <dbReference type="Rhea" id="RHEA-COMP:20101"/>
        <dbReference type="ChEBI" id="CHEBI:15378"/>
        <dbReference type="ChEBI" id="CHEBI:30616"/>
        <dbReference type="ChEBI" id="CHEBI:46858"/>
        <dbReference type="ChEBI" id="CHEBI:61978"/>
        <dbReference type="ChEBI" id="CHEBI:456216"/>
        <dbReference type="EC" id="2.7.10.1"/>
    </reaction>
</comment>
<evidence type="ECO:0000259" key="13">
    <source>
        <dbReference type="PROSITE" id="PS50057"/>
    </source>
</evidence>
<dbReference type="InterPro" id="IPR011009">
    <property type="entry name" value="Kinase-like_dom_sf"/>
</dbReference>
<feature type="domain" description="FERM" evidence="13">
    <location>
        <begin position="6"/>
        <end position="312"/>
    </location>
</feature>
<dbReference type="AlphaFoldDB" id="A0A6G0Z648"/>
<dbReference type="PROSITE" id="PS50011">
    <property type="entry name" value="PROTEIN_KINASE_DOM"/>
    <property type="match status" value="2"/>
</dbReference>
<evidence type="ECO:0000313" key="14">
    <source>
        <dbReference type="EMBL" id="KAF0765752.1"/>
    </source>
</evidence>
<evidence type="ECO:0000256" key="9">
    <source>
        <dbReference type="ARBA" id="ARBA00023137"/>
    </source>
</evidence>
<dbReference type="GO" id="GO:0048468">
    <property type="term" value="P:cell development"/>
    <property type="evidence" value="ECO:0007669"/>
    <property type="project" value="UniProtKB-ARBA"/>
</dbReference>
<accession>A0A6G0Z648</accession>
<comment type="caution">
    <text evidence="14">The sequence shown here is derived from an EMBL/GenBank/DDBJ whole genome shotgun (WGS) entry which is preliminary data.</text>
</comment>
<dbReference type="GO" id="GO:0005126">
    <property type="term" value="F:cytokine receptor binding"/>
    <property type="evidence" value="ECO:0007669"/>
    <property type="project" value="TreeGrafter"/>
</dbReference>
<evidence type="ECO:0000256" key="6">
    <source>
        <dbReference type="ARBA" id="ARBA00022840"/>
    </source>
</evidence>
<dbReference type="GO" id="GO:0012505">
    <property type="term" value="C:endomembrane system"/>
    <property type="evidence" value="ECO:0007669"/>
    <property type="project" value="UniProtKB-SubCell"/>
</dbReference>
<dbReference type="FunFam" id="1.10.510.10:FF:001512">
    <property type="entry name" value="Receptor tyrosine-protein kinase erbB-2"/>
    <property type="match status" value="1"/>
</dbReference>
<dbReference type="SMART" id="SM00219">
    <property type="entry name" value="TyrKc"/>
    <property type="match status" value="1"/>
</dbReference>
<dbReference type="OrthoDB" id="1915767at2759"/>
<dbReference type="GO" id="GO:0002009">
    <property type="term" value="P:morphogenesis of an epithelium"/>
    <property type="evidence" value="ECO:0007669"/>
    <property type="project" value="UniProtKB-ARBA"/>
</dbReference>
<dbReference type="EC" id="2.7.10.2" evidence="2"/>
<keyword evidence="5 14" id="KW-0418">Kinase</keyword>
<dbReference type="Pfam" id="PF07714">
    <property type="entry name" value="PK_Tyr_Ser-Thr"/>
    <property type="match status" value="2"/>
</dbReference>
<evidence type="ECO:0000256" key="3">
    <source>
        <dbReference type="ARBA" id="ARBA00022679"/>
    </source>
</evidence>
<evidence type="ECO:0000256" key="8">
    <source>
        <dbReference type="ARBA" id="ARBA00023136"/>
    </source>
</evidence>
<dbReference type="GO" id="GO:0050793">
    <property type="term" value="P:regulation of developmental process"/>
    <property type="evidence" value="ECO:0007669"/>
    <property type="project" value="UniProtKB-ARBA"/>
</dbReference>
<dbReference type="PRINTS" id="PR00109">
    <property type="entry name" value="TYRKINASE"/>
</dbReference>
<dbReference type="InterPro" id="IPR036860">
    <property type="entry name" value="SH2_dom_sf"/>
</dbReference>
<comment type="subcellular location">
    <subcellularLocation>
        <location evidence="1">Endomembrane system</location>
    </subcellularLocation>
</comment>
<dbReference type="GO" id="GO:0005524">
    <property type="term" value="F:ATP binding"/>
    <property type="evidence" value="ECO:0007669"/>
    <property type="project" value="UniProtKB-KW"/>
</dbReference>
<dbReference type="GO" id="GO:0051130">
    <property type="term" value="P:positive regulation of cellular component organization"/>
    <property type="evidence" value="ECO:0007669"/>
    <property type="project" value="UniProtKB-ARBA"/>
</dbReference>
<dbReference type="GO" id="GO:0007259">
    <property type="term" value="P:cell surface receptor signaling pathway via JAK-STAT"/>
    <property type="evidence" value="ECO:0007669"/>
    <property type="project" value="TreeGrafter"/>
</dbReference>
<name>A0A6G0Z648_APHCR</name>
<organism evidence="14 15">
    <name type="scientific">Aphis craccivora</name>
    <name type="common">Cowpea aphid</name>
    <dbReference type="NCBI Taxonomy" id="307492"/>
    <lineage>
        <taxon>Eukaryota</taxon>
        <taxon>Metazoa</taxon>
        <taxon>Ecdysozoa</taxon>
        <taxon>Arthropoda</taxon>
        <taxon>Hexapoda</taxon>
        <taxon>Insecta</taxon>
        <taxon>Pterygota</taxon>
        <taxon>Neoptera</taxon>
        <taxon>Paraneoptera</taxon>
        <taxon>Hemiptera</taxon>
        <taxon>Sternorrhyncha</taxon>
        <taxon>Aphidomorpha</taxon>
        <taxon>Aphidoidea</taxon>
        <taxon>Aphididae</taxon>
        <taxon>Aphidini</taxon>
        <taxon>Aphis</taxon>
        <taxon>Aphis</taxon>
    </lineage>
</organism>
<evidence type="ECO:0000259" key="12">
    <source>
        <dbReference type="PROSITE" id="PS50011"/>
    </source>
</evidence>
<feature type="domain" description="Protein kinase" evidence="12">
    <location>
        <begin position="474"/>
        <end position="726"/>
    </location>
</feature>
<keyword evidence="6" id="KW-0067">ATP-binding</keyword>
<dbReference type="InterPro" id="IPR001245">
    <property type="entry name" value="Ser-Thr/Tyr_kinase_cat_dom"/>
</dbReference>
<dbReference type="InterPro" id="IPR000980">
    <property type="entry name" value="SH2"/>
</dbReference>
<dbReference type="InterPro" id="IPR008266">
    <property type="entry name" value="Tyr_kinase_AS"/>
</dbReference>
<dbReference type="InterPro" id="IPR000719">
    <property type="entry name" value="Prot_kinase_dom"/>
</dbReference>
<dbReference type="SUPFAM" id="SSF55550">
    <property type="entry name" value="SH2 domain"/>
    <property type="match status" value="1"/>
</dbReference>
<dbReference type="Gene3D" id="1.10.510.10">
    <property type="entry name" value="Transferase(Phosphotransferase) domain 1"/>
    <property type="match status" value="2"/>
</dbReference>
<evidence type="ECO:0000256" key="10">
    <source>
        <dbReference type="ARBA" id="ARBA00051243"/>
    </source>
</evidence>
<dbReference type="GO" id="GO:0030182">
    <property type="term" value="P:neuron differentiation"/>
    <property type="evidence" value="ECO:0007669"/>
    <property type="project" value="UniProtKB-ARBA"/>
</dbReference>
<dbReference type="GO" id="GO:0035556">
    <property type="term" value="P:intracellular signal transduction"/>
    <property type="evidence" value="ECO:0007669"/>
    <property type="project" value="TreeGrafter"/>
</dbReference>
<dbReference type="InterPro" id="IPR020635">
    <property type="entry name" value="Tyr_kinase_cat_dom"/>
</dbReference>
<dbReference type="EMBL" id="VUJU01001335">
    <property type="protein sequence ID" value="KAF0765752.1"/>
    <property type="molecule type" value="Genomic_DNA"/>
</dbReference>
<dbReference type="GO" id="GO:0005829">
    <property type="term" value="C:cytosol"/>
    <property type="evidence" value="ECO:0007669"/>
    <property type="project" value="TreeGrafter"/>
</dbReference>
<reference evidence="14 15" key="1">
    <citation type="submission" date="2019-08" db="EMBL/GenBank/DDBJ databases">
        <title>Whole genome of Aphis craccivora.</title>
        <authorList>
            <person name="Voronova N.V."/>
            <person name="Shulinski R.S."/>
            <person name="Bandarenka Y.V."/>
            <person name="Zhorov D.G."/>
            <person name="Warner D."/>
        </authorList>
    </citation>
    <scope>NUCLEOTIDE SEQUENCE [LARGE SCALE GENOMIC DNA]</scope>
    <source>
        <strain evidence="14">180601</strain>
        <tissue evidence="14">Whole Body</tissue>
    </source>
</reference>
<keyword evidence="4" id="KW-0547">Nucleotide-binding</keyword>
<keyword evidence="15" id="KW-1185">Reference proteome</keyword>
<dbReference type="GO" id="GO:0004715">
    <property type="term" value="F:non-membrane spanning protein tyrosine kinase activity"/>
    <property type="evidence" value="ECO:0007669"/>
    <property type="project" value="UniProtKB-EC"/>
</dbReference>
<dbReference type="PANTHER" id="PTHR45807:SF7">
    <property type="entry name" value="TYROSINE-PROTEIN KINASE HOPSCOTCH"/>
    <property type="match status" value="1"/>
</dbReference>
<dbReference type="PROSITE" id="PS50057">
    <property type="entry name" value="FERM_3"/>
    <property type="match status" value="1"/>
</dbReference>
<dbReference type="InterPro" id="IPR051286">
    <property type="entry name" value="JAK"/>
</dbReference>
<dbReference type="Pfam" id="PF00017">
    <property type="entry name" value="SH2"/>
    <property type="match status" value="1"/>
</dbReference>
<dbReference type="Gene3D" id="3.30.505.10">
    <property type="entry name" value="SH2 domain"/>
    <property type="match status" value="1"/>
</dbReference>
<dbReference type="PANTHER" id="PTHR45807">
    <property type="entry name" value="TYROSINE-PROTEIN KINASE HOPSCOTCH"/>
    <property type="match status" value="1"/>
</dbReference>
<evidence type="ECO:0000256" key="1">
    <source>
        <dbReference type="ARBA" id="ARBA00004308"/>
    </source>
</evidence>
<comment type="catalytic activity">
    <reaction evidence="11">
        <text>L-tyrosyl-[protein] + ATP = O-phospho-L-tyrosyl-[protein] + ADP + H(+)</text>
        <dbReference type="Rhea" id="RHEA:10596"/>
        <dbReference type="Rhea" id="RHEA-COMP:10136"/>
        <dbReference type="Rhea" id="RHEA-COMP:20101"/>
        <dbReference type="ChEBI" id="CHEBI:15378"/>
        <dbReference type="ChEBI" id="CHEBI:30616"/>
        <dbReference type="ChEBI" id="CHEBI:46858"/>
        <dbReference type="ChEBI" id="CHEBI:61978"/>
        <dbReference type="ChEBI" id="CHEBI:456216"/>
        <dbReference type="EC" id="2.7.10.2"/>
    </reaction>
</comment>
<keyword evidence="7" id="KW-0727">SH2 domain</keyword>
<evidence type="ECO:0000256" key="11">
    <source>
        <dbReference type="ARBA" id="ARBA00051245"/>
    </source>
</evidence>
<keyword evidence="8" id="KW-0472">Membrane</keyword>
<evidence type="ECO:0000256" key="2">
    <source>
        <dbReference type="ARBA" id="ARBA00011903"/>
    </source>
</evidence>
<gene>
    <name evidence="14" type="ORF">FWK35_00001803</name>
</gene>
<sequence length="1168" mass="134158">MMDSSISIKVHVAVHTIPHEIPVTINTTVEDVIIETSKLLNIGPVARHLFGLRVLSATDDNLWLSPSLFILYAKNEHHIYEYKLRYKMPDVKRLKSIDCYAYNFYFYQVKSDLLKSKVTGLCYDTCKRELIGMGVADMYRSMLEEDKSRETVEQNYKHFMPQEVVKQHMFFLKKPVQETLKILINNNTIGPLYVPVIKESYLEQFNSIAPDYLEEEYKALYSENGSSVNVAFRVNPFHSEMPGIRMCTENRKEWVHLAAIEDLCFLSTTDDGTVEISRKTGIPIHLKFLSTSTMFSFITLLNGYYRLMVNWNFDLCASTNTPSLSKLKSIRSHGPISIMKSTSILKKKMSKKHGSFILRQSMKNYDNYVIDVCVNQSMKPMTYVIESKGGFYKLAGDDKIEYPSIWRLITNNKMSLNFIECIFPSDIAMNELLLCQNTSIKHSIGNDDEDDKITGPHLINSDSIHLLKTICSPKKKMQSLMKVRVATWCKSKRNESTVVVKLFQDDVNINLHLMDLLSLSKRWSSVSSSAVVRLFGLCVDTPTALVSEYFALGPLDTYLRTNKDNILFSNLVEAATYIATALWDMETACLVHGKIRCHKFVVAEHTKNSFIVKLTDPGIHKCYTSHDLYWIPTEFYNTIELARKSPQADIWAFSSTLWELFNYGIILPDVQNVELFKKRFEKNVRMPKPDCCTDDIYHIMTDCWDSDPFIRKKPQASLRDLRQIWLQIYASPQHEYTPLKKEEIYSDDVTCSDATIYCTSDYTIETFLDTVSSSFSGSETKSDFIDFNSNPDDGRSYQNENPMLAATNTSFNQFMEQLTSTEEIKNNLQSAMNCQKKTYQFNNATLTLQQVIGQINDGPKRLNFVAITSTFQMGGGSGTKFWSQPDFSFTFYLLHNFVGFYGVVLEGLLEYSDNKTKKVAVKHMKRSFQTEDFQREIGIIEGLSHPNIVEIEGVLEEPNLMLVMEYIELGSLSSYLRLHEDELVEETNRLLKYSLDIAQGMEYLGSLNIIHRDLATRNILVSSPTTVKISDFGLAQFLPDEKYYYLQTMRDLPLKWHAPEAILYGKFSPKTDIWAYGVLLFEIFSLGKEPNVVSKLEERLDVEKLIRVLEEGHRLQCPSCPPCSIDIYNKLMRPCWAYVAGDRPNFSDLINNIKSLMTIESAEHFTRG</sequence>
<dbReference type="PROSITE" id="PS00109">
    <property type="entry name" value="PROTEIN_KINASE_TYR"/>
    <property type="match status" value="1"/>
</dbReference>
<keyword evidence="3" id="KW-0808">Transferase</keyword>
<evidence type="ECO:0000313" key="15">
    <source>
        <dbReference type="Proteomes" id="UP000478052"/>
    </source>
</evidence>
<evidence type="ECO:0000256" key="5">
    <source>
        <dbReference type="ARBA" id="ARBA00022777"/>
    </source>
</evidence>
<proteinExistence type="predicted"/>
<dbReference type="InterPro" id="IPR000299">
    <property type="entry name" value="FERM_domain"/>
</dbReference>
<dbReference type="CDD" id="cd00192">
    <property type="entry name" value="PTKc"/>
    <property type="match status" value="1"/>
</dbReference>
<dbReference type="SUPFAM" id="SSF56112">
    <property type="entry name" value="Protein kinase-like (PK-like)"/>
    <property type="match status" value="2"/>
</dbReference>
<keyword evidence="9" id="KW-0829">Tyrosine-protein kinase</keyword>
<feature type="domain" description="Protein kinase" evidence="12">
    <location>
        <begin position="890"/>
        <end position="1157"/>
    </location>
</feature>
<dbReference type="Proteomes" id="UP000478052">
    <property type="component" value="Unassembled WGS sequence"/>
</dbReference>